<feature type="domain" description="VOC" evidence="1">
    <location>
        <begin position="90"/>
        <end position="209"/>
    </location>
</feature>
<dbReference type="Gene3D" id="3.10.180.10">
    <property type="entry name" value="2,3-Dihydroxybiphenyl 1,2-Dioxygenase, domain 1"/>
    <property type="match status" value="1"/>
</dbReference>
<accession>A0ABY5LD51</accession>
<name>A0ABY5LD51_9SPHN</name>
<reference evidence="2" key="1">
    <citation type="submission" date="2022-07" db="EMBL/GenBank/DDBJ databases">
        <title>Sphingomonas sp. nov., a novel bacterium isolated from the north slope of the Mount Everest.</title>
        <authorList>
            <person name="Cui X."/>
            <person name="Liu Y."/>
        </authorList>
    </citation>
    <scope>NUCLEOTIDE SEQUENCE</scope>
    <source>
        <strain evidence="2">S5-59</strain>
    </source>
</reference>
<gene>
    <name evidence="2" type="ORF">NMP03_07565</name>
</gene>
<dbReference type="Pfam" id="PF00903">
    <property type="entry name" value="Glyoxalase"/>
    <property type="match status" value="1"/>
</dbReference>
<dbReference type="SUPFAM" id="SSF54593">
    <property type="entry name" value="Glyoxalase/Bleomycin resistance protein/Dihydroxybiphenyl dioxygenase"/>
    <property type="match status" value="1"/>
</dbReference>
<dbReference type="EMBL" id="CP101740">
    <property type="protein sequence ID" value="UUL84036.1"/>
    <property type="molecule type" value="Genomic_DNA"/>
</dbReference>
<protein>
    <submittedName>
        <fullName evidence="2">VOC family protein</fullName>
    </submittedName>
</protein>
<dbReference type="PROSITE" id="PS51819">
    <property type="entry name" value="VOC"/>
    <property type="match status" value="1"/>
</dbReference>
<keyword evidence="3" id="KW-1185">Reference proteome</keyword>
<evidence type="ECO:0000313" key="2">
    <source>
        <dbReference type="EMBL" id="UUL84036.1"/>
    </source>
</evidence>
<organism evidence="2 3">
    <name type="scientific">Sphingomonas qomolangmaensis</name>
    <dbReference type="NCBI Taxonomy" id="2918765"/>
    <lineage>
        <taxon>Bacteria</taxon>
        <taxon>Pseudomonadati</taxon>
        <taxon>Pseudomonadota</taxon>
        <taxon>Alphaproteobacteria</taxon>
        <taxon>Sphingomonadales</taxon>
        <taxon>Sphingomonadaceae</taxon>
        <taxon>Sphingomonas</taxon>
    </lineage>
</organism>
<sequence length="215" mass="23770">MLHPLSFCWHHAQQHGAAQSASLAYGVESIEIGEIRPTVAYPTCQSRRWRSAANWLGFAALVSGESRMIAYPVLLFLVAAQQAATAPAAQAEHVAIQAADIDRSATFYHEAFGLRMIPTPLKNRRWLDLGNGLALHILDGRTAPKPSNRNEHLALHVADLATVTAWLDRHRLVWTDLAGKPRTMQTRFDGVRQIYVQDPDGYWLEISDSLGTPAG</sequence>
<evidence type="ECO:0000313" key="3">
    <source>
        <dbReference type="Proteomes" id="UP001058533"/>
    </source>
</evidence>
<evidence type="ECO:0000259" key="1">
    <source>
        <dbReference type="PROSITE" id="PS51819"/>
    </source>
</evidence>
<proteinExistence type="predicted"/>
<dbReference type="RefSeq" id="WP_256507871.1">
    <property type="nucleotide sequence ID" value="NZ_CP101740.1"/>
</dbReference>
<dbReference type="InterPro" id="IPR029068">
    <property type="entry name" value="Glyas_Bleomycin-R_OHBP_Dase"/>
</dbReference>
<dbReference type="InterPro" id="IPR037523">
    <property type="entry name" value="VOC_core"/>
</dbReference>
<dbReference type="Proteomes" id="UP001058533">
    <property type="component" value="Chromosome"/>
</dbReference>
<dbReference type="InterPro" id="IPR004360">
    <property type="entry name" value="Glyas_Fos-R_dOase_dom"/>
</dbReference>